<proteinExistence type="inferred from homology"/>
<evidence type="ECO:0000313" key="5">
    <source>
        <dbReference type="EMBL" id="NVI09297.1"/>
    </source>
</evidence>
<dbReference type="Pfam" id="PF08386">
    <property type="entry name" value="Abhydrolase_4"/>
    <property type="match status" value="1"/>
</dbReference>
<accession>A0ABX2NYR7</accession>
<dbReference type="PANTHER" id="PTHR43248:SF25">
    <property type="entry name" value="AB HYDROLASE-1 DOMAIN-CONTAINING PROTEIN-RELATED"/>
    <property type="match status" value="1"/>
</dbReference>
<sequence>MKKDSRLGALLIAVALNGCGGSDGGSVTAPTYASVGSSVDDELTPYYVQSITWHTCGSDDFQIVNKDLLGPLSTRASCTTVKVPLDYDYASKGSVGIGVLRVTAGKPANRLGGIWMNPGGPGARGLAMPLRVSTLWLLGNSANPVGQKLLQLSDAYDLIGFDPRGVGSSAQLVCSSSAPARAISFTDRSPAGVRAQMTESRDLASACGGTPLTPYINTEYTARDMEVIRAALGYDKLNYYGTSYGTALGARYASLFPGRTGRLVLDSVVDITLPFAEVGPPQAPAFQHTFDGIIAPYIAAQNELFGLGSNADDVKEITRNGPPWLTSWLGRTIVDSLYAQWQIDSVVEKLAVAKRIKTVLAENPQISANDLHREVVSLPFFPSWNRAVENATQKIAREAVARYAEVVSGSTRSLEDPGAAQVSVTCNDGALIHSSEEYWADLENSLAMSAPLVGGLYSGQPCLYWPFSTRRLPSFDSAATLPILMLQDENDGPTPLPGARATAATLKNSRLVIQETTYDHGAFFSGSECIGGYFADYLLEGALPEKGATCAGNGLNTSKKTININKKLAANAVTEEYRTNMYTDRLEAEKVLQDLREMMR</sequence>
<dbReference type="InterPro" id="IPR000073">
    <property type="entry name" value="AB_hydrolase_1"/>
</dbReference>
<comment type="similarity">
    <text evidence="1">Belongs to the peptidase S33 family.</text>
</comment>
<name>A0ABX2NYR7_9BURK</name>
<dbReference type="GO" id="GO:0016787">
    <property type="term" value="F:hydrolase activity"/>
    <property type="evidence" value="ECO:0007669"/>
    <property type="project" value="UniProtKB-KW"/>
</dbReference>
<dbReference type="InterPro" id="IPR029058">
    <property type="entry name" value="AB_hydrolase_fold"/>
</dbReference>
<dbReference type="Proteomes" id="UP000821598">
    <property type="component" value="Unassembled WGS sequence"/>
</dbReference>
<evidence type="ECO:0000259" key="3">
    <source>
        <dbReference type="Pfam" id="PF00561"/>
    </source>
</evidence>
<dbReference type="Pfam" id="PF00561">
    <property type="entry name" value="Abhydrolase_1"/>
    <property type="match status" value="1"/>
</dbReference>
<gene>
    <name evidence="5" type="ORF">FSB64_37630</name>
</gene>
<dbReference type="InterPro" id="IPR051601">
    <property type="entry name" value="Serine_prot/Carboxylest_S33"/>
</dbReference>
<evidence type="ECO:0000256" key="2">
    <source>
        <dbReference type="ARBA" id="ARBA00022801"/>
    </source>
</evidence>
<dbReference type="Gene3D" id="3.40.50.1820">
    <property type="entry name" value="alpha/beta hydrolase"/>
    <property type="match status" value="1"/>
</dbReference>
<dbReference type="SUPFAM" id="SSF53474">
    <property type="entry name" value="alpha/beta-Hydrolases"/>
    <property type="match status" value="1"/>
</dbReference>
<comment type="caution">
    <text evidence="5">The sequence shown here is derived from an EMBL/GenBank/DDBJ whole genome shotgun (WGS) entry which is preliminary data.</text>
</comment>
<keyword evidence="6" id="KW-1185">Reference proteome</keyword>
<evidence type="ECO:0000259" key="4">
    <source>
        <dbReference type="Pfam" id="PF08386"/>
    </source>
</evidence>
<feature type="domain" description="AB hydrolase-1" evidence="3">
    <location>
        <begin position="139"/>
        <end position="296"/>
    </location>
</feature>
<keyword evidence="2 5" id="KW-0378">Hydrolase</keyword>
<organism evidence="5 6">
    <name type="scientific">Paraburkholderia youngii</name>
    <dbReference type="NCBI Taxonomy" id="2782701"/>
    <lineage>
        <taxon>Bacteria</taxon>
        <taxon>Pseudomonadati</taxon>
        <taxon>Pseudomonadota</taxon>
        <taxon>Betaproteobacteria</taxon>
        <taxon>Burkholderiales</taxon>
        <taxon>Burkholderiaceae</taxon>
        <taxon>Paraburkholderia</taxon>
    </lineage>
</organism>
<reference evidence="5 6" key="1">
    <citation type="submission" date="2019-08" db="EMBL/GenBank/DDBJ databases">
        <title>Paraburkholderia simonii sp. nov. and P. youngii sp. nov. Brazilian and Mexican Mimosa-associated rhizobia.</title>
        <authorList>
            <person name="Mavima L."/>
            <person name="Beukes C.W."/>
            <person name="Palmer M."/>
            <person name="De Meyer S.E."/>
            <person name="James E.K."/>
            <person name="Maluk M."/>
            <person name="Avontuur J.R."/>
            <person name="Chan W.Y."/>
            <person name="Venter S.N."/>
            <person name="Steenkamp E.T."/>
        </authorList>
    </citation>
    <scope>NUCLEOTIDE SEQUENCE [LARGE SCALE GENOMIC DNA]</scope>
    <source>
        <strain evidence="5 6">JPY454</strain>
    </source>
</reference>
<evidence type="ECO:0000313" key="6">
    <source>
        <dbReference type="Proteomes" id="UP000821598"/>
    </source>
</evidence>
<protein>
    <submittedName>
        <fullName evidence="5">Alpha/beta hydrolase</fullName>
    </submittedName>
</protein>
<dbReference type="EMBL" id="VOMC01000074">
    <property type="protein sequence ID" value="NVI09297.1"/>
    <property type="molecule type" value="Genomic_DNA"/>
</dbReference>
<evidence type="ECO:0000256" key="1">
    <source>
        <dbReference type="ARBA" id="ARBA00010088"/>
    </source>
</evidence>
<dbReference type="InterPro" id="IPR013595">
    <property type="entry name" value="Pept_S33_TAP-like_C"/>
</dbReference>
<dbReference type="PANTHER" id="PTHR43248">
    <property type="entry name" value="2-SUCCINYL-6-HYDROXY-2,4-CYCLOHEXADIENE-1-CARBOXYLATE SYNTHASE"/>
    <property type="match status" value="1"/>
</dbReference>
<feature type="domain" description="Peptidase S33 tripeptidyl aminopeptidase-like C-terminal" evidence="4">
    <location>
        <begin position="459"/>
        <end position="550"/>
    </location>
</feature>